<evidence type="ECO:0000313" key="2">
    <source>
        <dbReference type="Proteomes" id="UP001152795"/>
    </source>
</evidence>
<sequence length="90" mass="10081">MLELRNSNLTAVRDVVDNEDIVNFEEYGIEEGPVPNLYPESVSVPESSIHISEENERILQQEISSVPPDDNGIMRYIAALTVAMMFGDLN</sequence>
<comment type="caution">
    <text evidence="1">The sequence shown here is derived from an EMBL/GenBank/DDBJ whole genome shotgun (WGS) entry which is preliminary data.</text>
</comment>
<reference evidence="1" key="1">
    <citation type="submission" date="2020-04" db="EMBL/GenBank/DDBJ databases">
        <authorList>
            <person name="Alioto T."/>
            <person name="Alioto T."/>
            <person name="Gomez Garrido J."/>
        </authorList>
    </citation>
    <scope>NUCLEOTIDE SEQUENCE</scope>
    <source>
        <strain evidence="1">A484AB</strain>
    </source>
</reference>
<protein>
    <submittedName>
        <fullName evidence="1">Uncharacterized protein</fullName>
    </submittedName>
</protein>
<dbReference type="Proteomes" id="UP001152795">
    <property type="component" value="Unassembled WGS sequence"/>
</dbReference>
<gene>
    <name evidence="1" type="ORF">PACLA_8A028799</name>
</gene>
<name>A0A7D9MAI6_PARCT</name>
<accession>A0A7D9MAI6</accession>
<keyword evidence="2" id="KW-1185">Reference proteome</keyword>
<organism evidence="1 2">
    <name type="scientific">Paramuricea clavata</name>
    <name type="common">Red gorgonian</name>
    <name type="synonym">Violescent sea-whip</name>
    <dbReference type="NCBI Taxonomy" id="317549"/>
    <lineage>
        <taxon>Eukaryota</taxon>
        <taxon>Metazoa</taxon>
        <taxon>Cnidaria</taxon>
        <taxon>Anthozoa</taxon>
        <taxon>Octocorallia</taxon>
        <taxon>Malacalcyonacea</taxon>
        <taxon>Plexauridae</taxon>
        <taxon>Paramuricea</taxon>
    </lineage>
</organism>
<evidence type="ECO:0000313" key="1">
    <source>
        <dbReference type="EMBL" id="CAB4043827.1"/>
    </source>
</evidence>
<proteinExistence type="predicted"/>
<dbReference type="AlphaFoldDB" id="A0A7D9MAI6"/>
<dbReference type="EMBL" id="CACRXK020033285">
    <property type="protein sequence ID" value="CAB4043827.1"/>
    <property type="molecule type" value="Genomic_DNA"/>
</dbReference>